<gene>
    <name evidence="3" type="ORF">JF625_21445</name>
</gene>
<feature type="transmembrane region" description="Helical" evidence="1">
    <location>
        <begin position="26"/>
        <end position="51"/>
    </location>
</feature>
<evidence type="ECO:0000313" key="4">
    <source>
        <dbReference type="Proteomes" id="UP000700706"/>
    </source>
</evidence>
<feature type="transmembrane region" description="Helical" evidence="1">
    <location>
        <begin position="333"/>
        <end position="354"/>
    </location>
</feature>
<dbReference type="Gene3D" id="3.30.70.1230">
    <property type="entry name" value="Nucleotide cyclase"/>
    <property type="match status" value="1"/>
</dbReference>
<dbReference type="InterPro" id="IPR029787">
    <property type="entry name" value="Nucleotide_cyclase"/>
</dbReference>
<dbReference type="InterPro" id="IPR001054">
    <property type="entry name" value="A/G_cyclase"/>
</dbReference>
<accession>A0A952FSZ2</accession>
<dbReference type="GO" id="GO:0009190">
    <property type="term" value="P:cyclic nucleotide biosynthetic process"/>
    <property type="evidence" value="ECO:0007669"/>
    <property type="project" value="InterPro"/>
</dbReference>
<dbReference type="CDD" id="cd07302">
    <property type="entry name" value="CHD"/>
    <property type="match status" value="1"/>
</dbReference>
<dbReference type="Gene3D" id="3.30.450.20">
    <property type="entry name" value="PAS domain"/>
    <property type="match status" value="1"/>
</dbReference>
<dbReference type="SMART" id="SM00044">
    <property type="entry name" value="CYCc"/>
    <property type="match status" value="1"/>
</dbReference>
<dbReference type="EMBL" id="JAEKLZ010000298">
    <property type="protein sequence ID" value="MBW8727699.1"/>
    <property type="molecule type" value="Genomic_DNA"/>
</dbReference>
<evidence type="ECO:0000313" key="3">
    <source>
        <dbReference type="EMBL" id="MBW8727699.1"/>
    </source>
</evidence>
<dbReference type="CDD" id="cd18773">
    <property type="entry name" value="PDC1_HK_sensor"/>
    <property type="match status" value="1"/>
</dbReference>
<organism evidence="3 4">
    <name type="scientific">Inquilinus limosus</name>
    <dbReference type="NCBI Taxonomy" id="171674"/>
    <lineage>
        <taxon>Bacteria</taxon>
        <taxon>Pseudomonadati</taxon>
        <taxon>Pseudomonadota</taxon>
        <taxon>Alphaproteobacteria</taxon>
        <taxon>Rhodospirillales</taxon>
        <taxon>Rhodospirillaceae</taxon>
        <taxon>Inquilinus</taxon>
    </lineage>
</organism>
<protein>
    <submittedName>
        <fullName evidence="3">Adenylate/guanylate cyclase domain-containing protein</fullName>
    </submittedName>
</protein>
<dbReference type="PANTHER" id="PTHR43081">
    <property type="entry name" value="ADENYLATE CYCLASE, TERMINAL-DIFFERENTIATION SPECIFIC-RELATED"/>
    <property type="match status" value="1"/>
</dbReference>
<name>A0A952FSZ2_9PROT</name>
<dbReference type="Pfam" id="PF00211">
    <property type="entry name" value="Guanylate_cyc"/>
    <property type="match status" value="1"/>
</dbReference>
<evidence type="ECO:0000256" key="1">
    <source>
        <dbReference type="SAM" id="Phobius"/>
    </source>
</evidence>
<sequence>MTLPVSIAEAEAPASRSARPRRRTITLARTLAVAIGGLVAIAVAAVLAIYWTTAARTTFDLLTNQAEIGVASVEAQLRQHLEPVSNELGSLALLLQQGRLDAGNMDQFSTMLTGALAASPQVRSIAYLTEDLHIRGVTHQQDGNYETFDQQNEAEQSREALAEAAGKVDAYWGEILYLKDGPHATVLNLRQPVRRNGRLVGVLFAVVTVQDLSKFLARVSSDPSQVPFILYGEDRVLAHPRMATDPPPASVEEPLPRLDQVGDPALAALWTQGAPVTVRNPRVRIREVQIGDQDEIFLYRTIYGFGPTQLILGIHVPGDAIGAEVWRVIRAGLAGLAVMVLAIIVGVFVGRMIARPVRAFSDQARAVGTLEFGKLKPLPGSVFKELNEGAQAFNTMLVGLRWLETYVPKSLVRRLITKGDGEDVVSIERILTVMFTDIANFSAAAERLPAARIAAYLNEHFAMLGRCVEAESGTIDKFIGDCLMAFWGAPEKMKDHAPRAARAALAIAAAMREENDRRAAVGRPRLRLRIGLHSGPVVVGNIGAPGRTNYTIVGDTVNIGNRLEQLGKVLSRDEDTTILISAETAALLGPEFEMESLGPRRVRGRNGEVEIFRLTGVKPAA</sequence>
<proteinExistence type="predicted"/>
<dbReference type="PANTHER" id="PTHR43081:SF1">
    <property type="entry name" value="ADENYLATE CYCLASE, TERMINAL-DIFFERENTIATION SPECIFIC"/>
    <property type="match status" value="1"/>
</dbReference>
<dbReference type="Proteomes" id="UP000700706">
    <property type="component" value="Unassembled WGS sequence"/>
</dbReference>
<evidence type="ECO:0000259" key="2">
    <source>
        <dbReference type="PROSITE" id="PS50125"/>
    </source>
</evidence>
<dbReference type="AlphaFoldDB" id="A0A952FSZ2"/>
<reference evidence="3" key="1">
    <citation type="submission" date="2020-06" db="EMBL/GenBank/DDBJ databases">
        <title>Stable isotope informed genome-resolved metagenomics uncovers potential trophic interactions in rhizosphere soil.</title>
        <authorList>
            <person name="Starr E.P."/>
            <person name="Shi S."/>
            <person name="Blazewicz S.J."/>
            <person name="Koch B.J."/>
            <person name="Probst A.J."/>
            <person name="Hungate B.A."/>
            <person name="Pett-Ridge J."/>
            <person name="Firestone M.K."/>
            <person name="Banfield J.F."/>
        </authorList>
    </citation>
    <scope>NUCLEOTIDE SEQUENCE</scope>
    <source>
        <strain evidence="3">YM_69_17</strain>
    </source>
</reference>
<dbReference type="GO" id="GO:0035556">
    <property type="term" value="P:intracellular signal transduction"/>
    <property type="evidence" value="ECO:0007669"/>
    <property type="project" value="InterPro"/>
</dbReference>
<dbReference type="Gene3D" id="6.10.340.10">
    <property type="match status" value="1"/>
</dbReference>
<dbReference type="SUPFAM" id="SSF55073">
    <property type="entry name" value="Nucleotide cyclase"/>
    <property type="match status" value="1"/>
</dbReference>
<feature type="domain" description="Guanylate cyclase" evidence="2">
    <location>
        <begin position="432"/>
        <end position="564"/>
    </location>
</feature>
<comment type="caution">
    <text evidence="3">The sequence shown here is derived from an EMBL/GenBank/DDBJ whole genome shotgun (WGS) entry which is preliminary data.</text>
</comment>
<dbReference type="InterPro" id="IPR050697">
    <property type="entry name" value="Adenylyl/Guanylyl_Cyclase_3/4"/>
</dbReference>
<keyword evidence="1" id="KW-0812">Transmembrane</keyword>
<dbReference type="GO" id="GO:0004016">
    <property type="term" value="F:adenylate cyclase activity"/>
    <property type="evidence" value="ECO:0007669"/>
    <property type="project" value="UniProtKB-ARBA"/>
</dbReference>
<keyword evidence="1" id="KW-1133">Transmembrane helix</keyword>
<keyword evidence="1" id="KW-0472">Membrane</keyword>
<dbReference type="PROSITE" id="PS50125">
    <property type="entry name" value="GUANYLATE_CYCLASE_2"/>
    <property type="match status" value="1"/>
</dbReference>